<reference evidence="1 2" key="1">
    <citation type="submission" date="2018-08" db="EMBL/GenBank/DDBJ databases">
        <title>A genome reference for cultivated species of the human gut microbiota.</title>
        <authorList>
            <person name="Zou Y."/>
            <person name="Xue W."/>
            <person name="Luo G."/>
        </authorList>
    </citation>
    <scope>NUCLEOTIDE SEQUENCE [LARGE SCALE GENOMIC DNA]</scope>
    <source>
        <strain evidence="1 2">TM07-19</strain>
    </source>
</reference>
<dbReference type="GO" id="GO:0016740">
    <property type="term" value="F:transferase activity"/>
    <property type="evidence" value="ECO:0007669"/>
    <property type="project" value="UniProtKB-KW"/>
</dbReference>
<proteinExistence type="predicted"/>
<keyword evidence="1" id="KW-0808">Transferase</keyword>
<dbReference type="EMBL" id="QSOV01000016">
    <property type="protein sequence ID" value="RGJ21519.1"/>
    <property type="molecule type" value="Genomic_DNA"/>
</dbReference>
<evidence type="ECO:0000313" key="2">
    <source>
        <dbReference type="Proteomes" id="UP000260655"/>
    </source>
</evidence>
<dbReference type="Proteomes" id="UP000260655">
    <property type="component" value="Unassembled WGS sequence"/>
</dbReference>
<name>A0A3E4GN30_9FIRM</name>
<dbReference type="Pfam" id="PF10127">
    <property type="entry name" value="RlaP"/>
    <property type="match status" value="1"/>
</dbReference>
<sequence length="249" mass="29628">MEKIIVQKLHEIEEKEHVKILLAVESGSRAWGFASPDSDYDVRFLYVRTREDYLQLDPLRDVIEQPINDLLDINGWDLQKALRLMYKSNPTLFEWLKSPIIYIETEFADEMRRVMSDYFSVKHSLYHYISMAEGNYKKYLRTEMVKAKKYFYVLRPLLAGQWILEKESPPPMLFSELVEVELPDEVRTEVEDLLKIKIHEPEIKKIPRVNRLNEYLESEITGLREKAGKLGEEKKVSWEKLNEIFLKEV</sequence>
<organism evidence="1 2">
    <name type="scientific">Coprococcus comes</name>
    <dbReference type="NCBI Taxonomy" id="410072"/>
    <lineage>
        <taxon>Bacteria</taxon>
        <taxon>Bacillati</taxon>
        <taxon>Bacillota</taxon>
        <taxon>Clostridia</taxon>
        <taxon>Lachnospirales</taxon>
        <taxon>Lachnospiraceae</taxon>
        <taxon>Coprococcus</taxon>
    </lineage>
</organism>
<protein>
    <submittedName>
        <fullName evidence="1">Nucleotidyltransferase domain-containing protein</fullName>
    </submittedName>
</protein>
<dbReference type="PANTHER" id="PTHR34817">
    <property type="entry name" value="NUCLEOTIDYLTRANSFERASE"/>
    <property type="match status" value="1"/>
</dbReference>
<dbReference type="InterPro" id="IPR018775">
    <property type="entry name" value="RlaP"/>
</dbReference>
<dbReference type="PANTHER" id="PTHR34817:SF2">
    <property type="entry name" value="NUCLEOTIDYLTRANSFERASE"/>
    <property type="match status" value="1"/>
</dbReference>
<comment type="caution">
    <text evidence="1">The sequence shown here is derived from an EMBL/GenBank/DDBJ whole genome shotgun (WGS) entry which is preliminary data.</text>
</comment>
<accession>A0A3E4GN30</accession>
<evidence type="ECO:0000313" key="1">
    <source>
        <dbReference type="EMBL" id="RGJ21519.1"/>
    </source>
</evidence>
<dbReference type="AlphaFoldDB" id="A0A3E4GN30"/>
<gene>
    <name evidence="1" type="ORF">DXD67_12955</name>
</gene>
<dbReference type="RefSeq" id="WP_117558782.1">
    <property type="nucleotide sequence ID" value="NZ_QSOV01000016.1"/>
</dbReference>